<dbReference type="GO" id="GO:0005524">
    <property type="term" value="F:ATP binding"/>
    <property type="evidence" value="ECO:0007669"/>
    <property type="project" value="UniProtKB-KW"/>
</dbReference>
<keyword evidence="10" id="KW-0067">ATP-binding</keyword>
<dbReference type="OMA" id="YFREYES"/>
<comment type="function">
    <text evidence="1">Catalyzes the specific phosphorylation of the 3-hydroxyl group of shikimic acid using ATP as a cosubstrate.</text>
</comment>
<dbReference type="FunCoup" id="D8RAZ1">
    <property type="interactions" value="662"/>
</dbReference>
<evidence type="ECO:0000256" key="9">
    <source>
        <dbReference type="ARBA" id="ARBA00022777"/>
    </source>
</evidence>
<dbReference type="Proteomes" id="UP000001514">
    <property type="component" value="Unassembled WGS sequence"/>
</dbReference>
<dbReference type="PANTHER" id="PTHR21087">
    <property type="entry name" value="SHIKIMATE KINASE"/>
    <property type="match status" value="1"/>
</dbReference>
<comment type="similarity">
    <text evidence="4">Belongs to the shikimate kinase family.</text>
</comment>
<sequence>MPSPSGFVSKWFSFNLDVAAPVIRKVHNDSALAIKGREVAGDLSGTCLFLVGMMGCGKSTVAKDISEALSYEFQDSDKLVEKAIGATVAKIFSDSSEDKFRAAESEALNQLSETSNVVVATGGGAVVRDENWRYLKQGITIYLDVPVEALAQRVVAAGLEKRPLLVASGPDNSPGNAHEQALARLSKVYAERNKAYERADLKISVAKIASELGRDLNELPPSMIALKASVRRNAKAH</sequence>
<dbReference type="AlphaFoldDB" id="D8RAZ1"/>
<keyword evidence="11" id="KW-0057">Aromatic amino acid biosynthesis</keyword>
<dbReference type="HOGENOM" id="CLU_057607_0_2_1"/>
<protein>
    <recommendedName>
        <fullName evidence="5">shikimate kinase</fullName>
        <ecNumber evidence="5">2.7.1.71</ecNumber>
    </recommendedName>
</protein>
<dbReference type="InterPro" id="IPR000623">
    <property type="entry name" value="Shikimate_kinase/TSH1"/>
</dbReference>
<reference evidence="13 14" key="1">
    <citation type="journal article" date="2011" name="Science">
        <title>The Selaginella genome identifies genetic changes associated with the evolution of vascular plants.</title>
        <authorList>
            <person name="Banks J.A."/>
            <person name="Nishiyama T."/>
            <person name="Hasebe M."/>
            <person name="Bowman J.L."/>
            <person name="Gribskov M."/>
            <person name="dePamphilis C."/>
            <person name="Albert V.A."/>
            <person name="Aono N."/>
            <person name="Aoyama T."/>
            <person name="Ambrose B.A."/>
            <person name="Ashton N.W."/>
            <person name="Axtell M.J."/>
            <person name="Barker E."/>
            <person name="Barker M.S."/>
            <person name="Bennetzen J.L."/>
            <person name="Bonawitz N.D."/>
            <person name="Chapple C."/>
            <person name="Cheng C."/>
            <person name="Correa L.G."/>
            <person name="Dacre M."/>
            <person name="DeBarry J."/>
            <person name="Dreyer I."/>
            <person name="Elias M."/>
            <person name="Engstrom E.M."/>
            <person name="Estelle M."/>
            <person name="Feng L."/>
            <person name="Finet C."/>
            <person name="Floyd S.K."/>
            <person name="Frommer W.B."/>
            <person name="Fujita T."/>
            <person name="Gramzow L."/>
            <person name="Gutensohn M."/>
            <person name="Harholt J."/>
            <person name="Hattori M."/>
            <person name="Heyl A."/>
            <person name="Hirai T."/>
            <person name="Hiwatashi Y."/>
            <person name="Ishikawa M."/>
            <person name="Iwata M."/>
            <person name="Karol K.G."/>
            <person name="Koehler B."/>
            <person name="Kolukisaoglu U."/>
            <person name="Kubo M."/>
            <person name="Kurata T."/>
            <person name="Lalonde S."/>
            <person name="Li K."/>
            <person name="Li Y."/>
            <person name="Litt A."/>
            <person name="Lyons E."/>
            <person name="Manning G."/>
            <person name="Maruyama T."/>
            <person name="Michael T.P."/>
            <person name="Mikami K."/>
            <person name="Miyazaki S."/>
            <person name="Morinaga S."/>
            <person name="Murata T."/>
            <person name="Mueller-Roeber B."/>
            <person name="Nelson D.R."/>
            <person name="Obara M."/>
            <person name="Oguri Y."/>
            <person name="Olmstead R.G."/>
            <person name="Onodera N."/>
            <person name="Petersen B.L."/>
            <person name="Pils B."/>
            <person name="Prigge M."/>
            <person name="Rensing S.A."/>
            <person name="Riano-Pachon D.M."/>
            <person name="Roberts A.W."/>
            <person name="Sato Y."/>
            <person name="Scheller H.V."/>
            <person name="Schulz B."/>
            <person name="Schulz C."/>
            <person name="Shakirov E.V."/>
            <person name="Shibagaki N."/>
            <person name="Shinohara N."/>
            <person name="Shippen D.E."/>
            <person name="Soerensen I."/>
            <person name="Sotooka R."/>
            <person name="Sugimoto N."/>
            <person name="Sugita M."/>
            <person name="Sumikawa N."/>
            <person name="Tanurdzic M."/>
            <person name="Theissen G."/>
            <person name="Ulvskov P."/>
            <person name="Wakazuki S."/>
            <person name="Weng J.K."/>
            <person name="Willats W.W."/>
            <person name="Wipf D."/>
            <person name="Wolf P.G."/>
            <person name="Yang L."/>
            <person name="Zimmer A.D."/>
            <person name="Zhu Q."/>
            <person name="Mitros T."/>
            <person name="Hellsten U."/>
            <person name="Loque D."/>
            <person name="Otillar R."/>
            <person name="Salamov A."/>
            <person name="Schmutz J."/>
            <person name="Shapiro H."/>
            <person name="Lindquist E."/>
            <person name="Lucas S."/>
            <person name="Rokhsar D."/>
            <person name="Grigoriev I.V."/>
        </authorList>
    </citation>
    <scope>NUCLEOTIDE SEQUENCE [LARGE SCALE GENOMIC DNA]</scope>
</reference>
<comment type="catalytic activity">
    <reaction evidence="12">
        <text>shikimate + ATP = 3-phosphoshikimate + ADP + H(+)</text>
        <dbReference type="Rhea" id="RHEA:13121"/>
        <dbReference type="ChEBI" id="CHEBI:15378"/>
        <dbReference type="ChEBI" id="CHEBI:30616"/>
        <dbReference type="ChEBI" id="CHEBI:36208"/>
        <dbReference type="ChEBI" id="CHEBI:145989"/>
        <dbReference type="ChEBI" id="CHEBI:456216"/>
        <dbReference type="EC" id="2.7.1.71"/>
    </reaction>
</comment>
<dbReference type="UniPathway" id="UPA00053">
    <property type="reaction ID" value="UER00088"/>
</dbReference>
<dbReference type="STRING" id="88036.D8RAZ1"/>
<dbReference type="PROSITE" id="PS01128">
    <property type="entry name" value="SHIKIMATE_KINASE"/>
    <property type="match status" value="1"/>
</dbReference>
<evidence type="ECO:0000256" key="11">
    <source>
        <dbReference type="ARBA" id="ARBA00023141"/>
    </source>
</evidence>
<evidence type="ECO:0000256" key="10">
    <source>
        <dbReference type="ARBA" id="ARBA00022840"/>
    </source>
</evidence>
<dbReference type="SUPFAM" id="SSF52540">
    <property type="entry name" value="P-loop containing nucleoside triphosphate hydrolases"/>
    <property type="match status" value="1"/>
</dbReference>
<dbReference type="GO" id="GO:0009423">
    <property type="term" value="P:chorismate biosynthetic process"/>
    <property type="evidence" value="ECO:0007669"/>
    <property type="project" value="UniProtKB-UniPathway"/>
</dbReference>
<dbReference type="Pfam" id="PF01202">
    <property type="entry name" value="SKI"/>
    <property type="match status" value="1"/>
</dbReference>
<dbReference type="GO" id="GO:0004765">
    <property type="term" value="F:shikimate kinase activity"/>
    <property type="evidence" value="ECO:0000318"/>
    <property type="project" value="GO_Central"/>
</dbReference>
<keyword evidence="6" id="KW-0028">Amino-acid biosynthesis</keyword>
<comment type="subcellular location">
    <subcellularLocation>
        <location evidence="2">Plastid</location>
        <location evidence="2">Chloroplast</location>
    </subcellularLocation>
</comment>
<evidence type="ECO:0000256" key="2">
    <source>
        <dbReference type="ARBA" id="ARBA00004229"/>
    </source>
</evidence>
<dbReference type="KEGG" id="smo:SELMODRAFT_409286"/>
<dbReference type="PANTHER" id="PTHR21087:SF16">
    <property type="entry name" value="SHIKIMATE KINASE 1, CHLOROPLASTIC"/>
    <property type="match status" value="1"/>
</dbReference>
<proteinExistence type="inferred from homology"/>
<dbReference type="Gramene" id="EFJ30398">
    <property type="protein sequence ID" value="EFJ30398"/>
    <property type="gene ID" value="SELMODRAFT_409286"/>
</dbReference>
<dbReference type="InterPro" id="IPR023000">
    <property type="entry name" value="Shikimate_kinase_CS"/>
</dbReference>
<dbReference type="InterPro" id="IPR027417">
    <property type="entry name" value="P-loop_NTPase"/>
</dbReference>
<evidence type="ECO:0000256" key="8">
    <source>
        <dbReference type="ARBA" id="ARBA00022741"/>
    </source>
</evidence>
<dbReference type="EMBL" id="GL377575">
    <property type="protein sequence ID" value="EFJ30398.1"/>
    <property type="molecule type" value="Genomic_DNA"/>
</dbReference>
<evidence type="ECO:0000256" key="4">
    <source>
        <dbReference type="ARBA" id="ARBA00006997"/>
    </source>
</evidence>
<dbReference type="GO" id="GO:0009507">
    <property type="term" value="C:chloroplast"/>
    <property type="evidence" value="ECO:0000318"/>
    <property type="project" value="GO_Central"/>
</dbReference>
<dbReference type="Gene3D" id="3.40.50.300">
    <property type="entry name" value="P-loop containing nucleotide triphosphate hydrolases"/>
    <property type="match status" value="1"/>
</dbReference>
<dbReference type="EC" id="2.7.1.71" evidence="5"/>
<evidence type="ECO:0000256" key="1">
    <source>
        <dbReference type="ARBA" id="ARBA00002641"/>
    </source>
</evidence>
<keyword evidence="8" id="KW-0547">Nucleotide-binding</keyword>
<keyword evidence="7" id="KW-0808">Transferase</keyword>
<dbReference type="CDD" id="cd00464">
    <property type="entry name" value="SK"/>
    <property type="match status" value="1"/>
</dbReference>
<comment type="pathway">
    <text evidence="3">Metabolic intermediate biosynthesis; chorismate biosynthesis; chorismate from D-erythrose 4-phosphate and phosphoenolpyruvate: step 5/7.</text>
</comment>
<evidence type="ECO:0000313" key="13">
    <source>
        <dbReference type="EMBL" id="EFJ30398.1"/>
    </source>
</evidence>
<evidence type="ECO:0000256" key="3">
    <source>
        <dbReference type="ARBA" id="ARBA00004842"/>
    </source>
</evidence>
<organism evidence="14">
    <name type="scientific">Selaginella moellendorffii</name>
    <name type="common">Spikemoss</name>
    <dbReference type="NCBI Taxonomy" id="88036"/>
    <lineage>
        <taxon>Eukaryota</taxon>
        <taxon>Viridiplantae</taxon>
        <taxon>Streptophyta</taxon>
        <taxon>Embryophyta</taxon>
        <taxon>Tracheophyta</taxon>
        <taxon>Lycopodiopsida</taxon>
        <taxon>Selaginellales</taxon>
        <taxon>Selaginellaceae</taxon>
        <taxon>Selaginella</taxon>
    </lineage>
</organism>
<dbReference type="InterPro" id="IPR031322">
    <property type="entry name" value="Shikimate/glucono_kinase"/>
</dbReference>
<accession>D8RAZ1</accession>
<dbReference type="GO" id="GO:0008652">
    <property type="term" value="P:amino acid biosynthetic process"/>
    <property type="evidence" value="ECO:0007669"/>
    <property type="project" value="UniProtKB-KW"/>
</dbReference>
<dbReference type="InParanoid" id="D8RAZ1"/>
<keyword evidence="9" id="KW-0418">Kinase</keyword>
<dbReference type="FunFam" id="3.40.50.300:FF:001033">
    <property type="entry name" value="Shikimate kinase 2, chloroplastic"/>
    <property type="match status" value="1"/>
</dbReference>
<dbReference type="HAMAP" id="MF_00109">
    <property type="entry name" value="Shikimate_kinase"/>
    <property type="match status" value="1"/>
</dbReference>
<keyword evidence="14" id="KW-1185">Reference proteome</keyword>
<evidence type="ECO:0000256" key="7">
    <source>
        <dbReference type="ARBA" id="ARBA00022679"/>
    </source>
</evidence>
<dbReference type="PRINTS" id="PR01100">
    <property type="entry name" value="SHIKIMTKNASE"/>
</dbReference>
<evidence type="ECO:0000256" key="12">
    <source>
        <dbReference type="ARBA" id="ARBA00048567"/>
    </source>
</evidence>
<dbReference type="GO" id="GO:0009073">
    <property type="term" value="P:aromatic amino acid family biosynthetic process"/>
    <property type="evidence" value="ECO:0007669"/>
    <property type="project" value="UniProtKB-KW"/>
</dbReference>
<evidence type="ECO:0000256" key="6">
    <source>
        <dbReference type="ARBA" id="ARBA00022605"/>
    </source>
</evidence>
<evidence type="ECO:0000256" key="5">
    <source>
        <dbReference type="ARBA" id="ARBA00012154"/>
    </source>
</evidence>
<evidence type="ECO:0000313" key="14">
    <source>
        <dbReference type="Proteomes" id="UP000001514"/>
    </source>
</evidence>
<dbReference type="eggNOG" id="ENOG502QTKR">
    <property type="taxonomic scope" value="Eukaryota"/>
</dbReference>
<name>D8RAZ1_SELML</name>
<gene>
    <name evidence="13" type="ORF">SELMODRAFT_409286</name>
</gene>